<dbReference type="SUPFAM" id="SSF140860">
    <property type="entry name" value="Pseudo ankyrin repeat-like"/>
    <property type="match status" value="1"/>
</dbReference>
<comment type="caution">
    <text evidence="1">The sequence shown here is derived from an EMBL/GenBank/DDBJ whole genome shotgun (WGS) entry which is preliminary data.</text>
</comment>
<gene>
    <name evidence="1" type="ORF">Plil01_001312300</name>
</gene>
<dbReference type="Proteomes" id="UP001165083">
    <property type="component" value="Unassembled WGS sequence"/>
</dbReference>
<reference evidence="1" key="1">
    <citation type="submission" date="2023-04" db="EMBL/GenBank/DDBJ databases">
        <title>Phytophthora lilii NBRC 32176.</title>
        <authorList>
            <person name="Ichikawa N."/>
            <person name="Sato H."/>
            <person name="Tonouchi N."/>
        </authorList>
    </citation>
    <scope>NUCLEOTIDE SEQUENCE</scope>
    <source>
        <strain evidence="1">NBRC 32176</strain>
    </source>
</reference>
<dbReference type="PANTHER" id="PTHR46586:SF3">
    <property type="entry name" value="ANKYRIN REPEAT-CONTAINING PROTEIN"/>
    <property type="match status" value="1"/>
</dbReference>
<name>A0A9W6UBX9_9STRA</name>
<evidence type="ECO:0000313" key="1">
    <source>
        <dbReference type="EMBL" id="GMF30695.1"/>
    </source>
</evidence>
<protein>
    <submittedName>
        <fullName evidence="1">Unnamed protein product</fullName>
    </submittedName>
</protein>
<organism evidence="1 2">
    <name type="scientific">Phytophthora lilii</name>
    <dbReference type="NCBI Taxonomy" id="2077276"/>
    <lineage>
        <taxon>Eukaryota</taxon>
        <taxon>Sar</taxon>
        <taxon>Stramenopiles</taxon>
        <taxon>Oomycota</taxon>
        <taxon>Peronosporomycetes</taxon>
        <taxon>Peronosporales</taxon>
        <taxon>Peronosporaceae</taxon>
        <taxon>Phytophthora</taxon>
    </lineage>
</organism>
<dbReference type="PANTHER" id="PTHR46586">
    <property type="entry name" value="ANKYRIN REPEAT-CONTAINING PROTEIN"/>
    <property type="match status" value="1"/>
</dbReference>
<dbReference type="EMBL" id="BSXW01000857">
    <property type="protein sequence ID" value="GMF30695.1"/>
    <property type="molecule type" value="Genomic_DNA"/>
</dbReference>
<dbReference type="InterPro" id="IPR002110">
    <property type="entry name" value="Ankyrin_rpt"/>
</dbReference>
<evidence type="ECO:0000313" key="2">
    <source>
        <dbReference type="Proteomes" id="UP001165083"/>
    </source>
</evidence>
<keyword evidence="2" id="KW-1185">Reference proteome</keyword>
<dbReference type="SUPFAM" id="SSF48403">
    <property type="entry name" value="Ankyrin repeat"/>
    <property type="match status" value="1"/>
</dbReference>
<dbReference type="OrthoDB" id="76098at2759"/>
<dbReference type="AlphaFoldDB" id="A0A9W6UBX9"/>
<dbReference type="InterPro" id="IPR052050">
    <property type="entry name" value="SecEffector_AnkRepeat"/>
</dbReference>
<proteinExistence type="predicted"/>
<sequence>MVHAVDTAAKNGHFETLQWLHSTQLFKCTTAALNGAAENGHFEIVKWLHQTENEVSKDALSYAAMNGHFEIVKWLYNNIRISFYGYGVKFAARHGRLDIVQWFHEYYPHSFSEEPMNLAALGGQMEVLTWLHEHRSEGCTEAASYYAARNGHLNVVQWLHEHYSSKFDVSVMDQAALNGHLHIVRWLHENRSEGCSKRAMGSAADNGHLDVMLYLLENRSEGFYGNAMETPQNIEILCLFRNMDSDDSRSGSQSNQQQLQRLKVVFEERPDFCRGCLRSLAEIACEKGNFKILDWLTPFGLELRSTIPIRNAVRGGDLALVRWFYRNGYKVDEPDLLELALDVDVARWLYEHGHQITSHELVETAARRQNGPLMRWLIEHGPPLDIATATTLMTEYPYFEVTWKLAEKDRVCMVLELLRNNNDNNLDSIWWILRYTEIKD</sequence>
<accession>A0A9W6UBX9</accession>
<dbReference type="Pfam" id="PF12796">
    <property type="entry name" value="Ank_2"/>
    <property type="match status" value="2"/>
</dbReference>
<dbReference type="Gene3D" id="1.25.40.20">
    <property type="entry name" value="Ankyrin repeat-containing domain"/>
    <property type="match status" value="3"/>
</dbReference>
<dbReference type="Pfam" id="PF13637">
    <property type="entry name" value="Ank_4"/>
    <property type="match status" value="1"/>
</dbReference>
<dbReference type="InterPro" id="IPR036770">
    <property type="entry name" value="Ankyrin_rpt-contain_sf"/>
</dbReference>